<dbReference type="GO" id="GO:1904680">
    <property type="term" value="F:peptide transmembrane transporter activity"/>
    <property type="evidence" value="ECO:0007669"/>
    <property type="project" value="TreeGrafter"/>
</dbReference>
<evidence type="ECO:0000259" key="2">
    <source>
        <dbReference type="Pfam" id="PF00496"/>
    </source>
</evidence>
<dbReference type="PATRIC" id="fig|507626.3.peg.216"/>
<proteinExistence type="predicted"/>
<dbReference type="CDD" id="cd00995">
    <property type="entry name" value="PBP2_NikA_DppA_OppA_like"/>
    <property type="match status" value="1"/>
</dbReference>
<dbReference type="STRING" id="507626.LOKO_00221"/>
<dbReference type="Gene3D" id="3.40.190.10">
    <property type="entry name" value="Periplasmic binding protein-like II"/>
    <property type="match status" value="1"/>
</dbReference>
<dbReference type="Proteomes" id="UP000063387">
    <property type="component" value="Chromosome"/>
</dbReference>
<dbReference type="SUPFAM" id="SSF53850">
    <property type="entry name" value="Periplasmic binding protein-like II"/>
    <property type="match status" value="2"/>
</dbReference>
<dbReference type="AlphaFoldDB" id="A0A120JVJ0"/>
<reference evidence="3 4" key="2">
    <citation type="submission" date="2016-02" db="EMBL/GenBank/DDBJ databases">
        <authorList>
            <person name="Wen L."/>
            <person name="He K."/>
            <person name="Yang H."/>
        </authorList>
    </citation>
    <scope>NUCLEOTIDE SEQUENCE [LARGE SCALE GENOMIC DNA]</scope>
    <source>
        <strain evidence="3 4">AGD 8-3</strain>
    </source>
</reference>
<sequence>MKTINNNIFARNLLAGAVGLGLTTLAFSATAQEPVPPINLMTTTESYDPIRYEAAFIIAERWRELGLEVNVQPTEFSTALERFYDQQDFDVTILGWSGRTDRLDPQFFLSTLDSRQAHPGGNNPGGYENPEFDELFDQQSQSFDMDERQRLVQEMQALYKPDMPVAVLFHRDEVVAFNHDAFEGINPMAGEGLYSEWGPMEATPVGDRSTLRIGGPQEPDNLNPLASTSVWGWKWMRLYYDRLVRLSADVEPLPWAAESVDQVDETTIAVTLRDGMTFHDGEPVTAEDVAFTWNYYLDQDYSYFNSYLAALDNAEQIDDLTVHFHLSEPSASFASISLSQIPILPKHIWEGIEDASTLSPSDTPTVGSGPFVHERFDRGEFMALSKFEDHFHADEIAVDGVEFIIYADMEGVYTGLQTGQIDVTAWRMEPGQIGLAEGEEHLTVVNVPDFGYFHMTYNLRREPMSDRAMRRAMTMASDRERMVNVLLDGRGEVGSSVIAPVNTFWNEPFVERFDFDMDAARAELEEAGYSWDDEGRLLK</sequence>
<dbReference type="GO" id="GO:0015833">
    <property type="term" value="P:peptide transport"/>
    <property type="evidence" value="ECO:0007669"/>
    <property type="project" value="TreeGrafter"/>
</dbReference>
<dbReference type="InterPro" id="IPR039424">
    <property type="entry name" value="SBP_5"/>
</dbReference>
<evidence type="ECO:0000313" key="3">
    <source>
        <dbReference type="EMBL" id="AMC99318.1"/>
    </source>
</evidence>
<keyword evidence="4" id="KW-1185">Reference proteome</keyword>
<dbReference type="EMBL" id="CP014226">
    <property type="protein sequence ID" value="AMC99318.1"/>
    <property type="molecule type" value="Genomic_DNA"/>
</dbReference>
<accession>A0A120JVJ0</accession>
<dbReference type="KEGG" id="hco:LOKO_00221"/>
<name>A0A120JVJ0_9GAMM</name>
<keyword evidence="1" id="KW-0732">Signal</keyword>
<dbReference type="Gene3D" id="3.10.105.10">
    <property type="entry name" value="Dipeptide-binding Protein, Domain 3"/>
    <property type="match status" value="2"/>
</dbReference>
<gene>
    <name evidence="3" type="primary">appA_1</name>
    <name evidence="3" type="ORF">LOKO_00221</name>
</gene>
<feature type="domain" description="Solute-binding protein family 5" evidence="2">
    <location>
        <begin position="252"/>
        <end position="535"/>
    </location>
</feature>
<dbReference type="PANTHER" id="PTHR30290">
    <property type="entry name" value="PERIPLASMIC BINDING COMPONENT OF ABC TRANSPORTER"/>
    <property type="match status" value="1"/>
</dbReference>
<organism evidence="3 4">
    <name type="scientific">Halomonas chromatireducens</name>
    <dbReference type="NCBI Taxonomy" id="507626"/>
    <lineage>
        <taxon>Bacteria</taxon>
        <taxon>Pseudomonadati</taxon>
        <taxon>Pseudomonadota</taxon>
        <taxon>Gammaproteobacteria</taxon>
        <taxon>Oceanospirillales</taxon>
        <taxon>Halomonadaceae</taxon>
        <taxon>Halomonas</taxon>
    </lineage>
</organism>
<feature type="signal peptide" evidence="1">
    <location>
        <begin position="1"/>
        <end position="31"/>
    </location>
</feature>
<evidence type="ECO:0000256" key="1">
    <source>
        <dbReference type="SAM" id="SignalP"/>
    </source>
</evidence>
<dbReference type="RefSeq" id="WP_083517362.1">
    <property type="nucleotide sequence ID" value="NZ_CP014226.1"/>
</dbReference>
<feature type="chain" id="PRO_5007167029" evidence="1">
    <location>
        <begin position="32"/>
        <end position="539"/>
    </location>
</feature>
<reference evidence="3 4" key="1">
    <citation type="journal article" date="2016" name="Genome Announc.">
        <title>Draft Genome Sequence of 'Halomonas chromatireducens' Strain AGD 8-3, a Haloalkaliphilic Chromate- and Selenite-Reducing Gammaproteobacterium.</title>
        <authorList>
            <person name="Sharko F.S."/>
            <person name="Shapovalova A.A."/>
            <person name="Tsygankova S.V."/>
            <person name="Komova A.V."/>
            <person name="Boulygina E.S."/>
            <person name="Teslyuk A.B."/>
            <person name="Gotovtsev P.M."/>
            <person name="Namsaraev Z.B."/>
            <person name="Khijniak T.V."/>
            <person name="Nedoluzhko A.V."/>
            <person name="Vasilov R.G."/>
        </authorList>
    </citation>
    <scope>NUCLEOTIDE SEQUENCE [LARGE SCALE GENOMIC DNA]</scope>
    <source>
        <strain evidence="3 4">AGD 8-3</strain>
    </source>
</reference>
<protein>
    <submittedName>
        <fullName evidence="3">Oligopeptide-binding protein AppA</fullName>
    </submittedName>
</protein>
<evidence type="ECO:0000313" key="4">
    <source>
        <dbReference type="Proteomes" id="UP000063387"/>
    </source>
</evidence>
<dbReference type="InterPro" id="IPR000914">
    <property type="entry name" value="SBP_5_dom"/>
</dbReference>
<dbReference type="Pfam" id="PF00496">
    <property type="entry name" value="SBP_bac_5"/>
    <property type="match status" value="1"/>
</dbReference>